<name>A0A916PBX1_MYCTX</name>
<reference evidence="3" key="1">
    <citation type="submission" date="2015-03" db="EMBL/GenBank/DDBJ databases">
        <authorList>
            <consortium name="Pathogen Informatics"/>
        </authorList>
    </citation>
    <scope>NUCLEOTIDE SEQUENCE [LARGE SCALE GENOMIC DNA]</scope>
    <source>
        <strain evidence="3">N09902308</strain>
    </source>
</reference>
<comment type="caution">
    <text evidence="2">The sequence shown here is derived from an EMBL/GenBank/DDBJ whole genome shotgun (WGS) entry which is preliminary data.</text>
</comment>
<evidence type="ECO:0000313" key="3">
    <source>
        <dbReference type="Proteomes" id="UP000039021"/>
    </source>
</evidence>
<evidence type="ECO:0000256" key="1">
    <source>
        <dbReference type="SAM" id="MobiDB-lite"/>
    </source>
</evidence>
<evidence type="ECO:0000313" key="2">
    <source>
        <dbReference type="EMBL" id="COY66340.1"/>
    </source>
</evidence>
<dbReference type="EMBL" id="CSBK01001435">
    <property type="protein sequence ID" value="COY66340.1"/>
    <property type="molecule type" value="Genomic_DNA"/>
</dbReference>
<proteinExistence type="predicted"/>
<accession>A0A916PBX1</accession>
<protein>
    <submittedName>
        <fullName evidence="2">Uncharacterized protein</fullName>
    </submittedName>
</protein>
<sequence length="63" mass="6358">MCASTASASAGNADKTSVRCSHGITFATYPGSAAATPQPSDNAAATKRQCRKGAPTIPYPQKS</sequence>
<organism evidence="2 3">
    <name type="scientific">Mycobacterium tuberculosis</name>
    <dbReference type="NCBI Taxonomy" id="1773"/>
    <lineage>
        <taxon>Bacteria</taxon>
        <taxon>Bacillati</taxon>
        <taxon>Actinomycetota</taxon>
        <taxon>Actinomycetes</taxon>
        <taxon>Mycobacteriales</taxon>
        <taxon>Mycobacteriaceae</taxon>
        <taxon>Mycobacterium</taxon>
        <taxon>Mycobacterium tuberculosis complex</taxon>
    </lineage>
</organism>
<dbReference type="AlphaFoldDB" id="A0A916PBX1"/>
<dbReference type="Proteomes" id="UP000039021">
    <property type="component" value="Unassembled WGS sequence"/>
</dbReference>
<feature type="region of interest" description="Disordered" evidence="1">
    <location>
        <begin position="31"/>
        <end position="63"/>
    </location>
</feature>
<gene>
    <name evidence="2" type="ORF">ERS007739_02946</name>
</gene>